<evidence type="ECO:0000313" key="10">
    <source>
        <dbReference type="Proteomes" id="UP000322887"/>
    </source>
</evidence>
<evidence type="ECO:0000313" key="9">
    <source>
        <dbReference type="EMBL" id="QEG19773.1"/>
    </source>
</evidence>
<keyword evidence="10" id="KW-1185">Reference proteome</keyword>
<dbReference type="Proteomes" id="UP000322887">
    <property type="component" value="Chromosome"/>
</dbReference>
<keyword evidence="8" id="KW-0998">Cell outer membrane</keyword>
<evidence type="ECO:0000256" key="5">
    <source>
        <dbReference type="ARBA" id="ARBA00022525"/>
    </source>
</evidence>
<keyword evidence="6" id="KW-0732">Signal</keyword>
<reference evidence="9 10" key="1">
    <citation type="submission" date="2019-08" db="EMBL/GenBank/DDBJ databases">
        <title>Deep-cultivation of Planctomycetes and their phenomic and genomic characterization uncovers novel biology.</title>
        <authorList>
            <person name="Wiegand S."/>
            <person name="Jogler M."/>
            <person name="Boedeker C."/>
            <person name="Pinto D."/>
            <person name="Vollmers J."/>
            <person name="Rivas-Marin E."/>
            <person name="Kohn T."/>
            <person name="Peeters S.H."/>
            <person name="Heuer A."/>
            <person name="Rast P."/>
            <person name="Oberbeckmann S."/>
            <person name="Bunk B."/>
            <person name="Jeske O."/>
            <person name="Meyerdierks A."/>
            <person name="Storesund J.E."/>
            <person name="Kallscheuer N."/>
            <person name="Luecker S."/>
            <person name="Lage O.M."/>
            <person name="Pohl T."/>
            <person name="Merkel B.J."/>
            <person name="Hornburger P."/>
            <person name="Mueller R.-W."/>
            <person name="Bruemmer F."/>
            <person name="Labrenz M."/>
            <person name="Spormann A.M."/>
            <person name="Op den Camp H."/>
            <person name="Overmann J."/>
            <person name="Amann R."/>
            <person name="Jetten M.S.M."/>
            <person name="Mascher T."/>
            <person name="Medema M.H."/>
            <person name="Devos D.P."/>
            <person name="Kaster A.-K."/>
            <person name="Ovreas L."/>
            <person name="Rohde M."/>
            <person name="Galperin M.Y."/>
            <person name="Jogler C."/>
        </authorList>
    </citation>
    <scope>NUCLEOTIDE SEQUENCE [LARGE SCALE GENOMIC DNA]</scope>
    <source>
        <strain evidence="9 10">DSM 8797</strain>
    </source>
</reference>
<evidence type="ECO:0000256" key="2">
    <source>
        <dbReference type="ARBA" id="ARBA00004442"/>
    </source>
</evidence>
<dbReference type="InterPro" id="IPR011050">
    <property type="entry name" value="Pectin_lyase_fold/virulence"/>
</dbReference>
<dbReference type="InterPro" id="IPR018247">
    <property type="entry name" value="EF_Hand_1_Ca_BS"/>
</dbReference>
<sequence>MVVYDLLYTKYSNVLNSIQISHFKLTTHYSFQSVVMTRQLIGTEFPQYNRIVLNMFIQQWLTSLQNQLRIRSTRPRRGRHSRNQRLKTPSAQALISRNVVESLEDRTLLTVFTVLNTDDSGAGSLRDAIEAANANVGADTITFDASLALAGKTIVLTDELLISDDLTITGLGANLLTLDGNNNTRIFNIDDDSSSSTITVEISGLTLTNGNSNTVDTELADNGGAIFSTENLTIENCIFTGNTAGSGGAIYDDASSLTVRGSQFIGNTAEESDGGAIYHKETFPYPEDGERLLIENSQFIGNHALFSGGAVLLRDGICIVNGSTFTENTAEFPGGALRNIFGDLTVNDSSFIENHTDFSGGAIANGGTLFVSGSTFDRNTADVNGGGIYSQGAESVTIHNSTFSGNSSVFDGGGIFALGSKPVTVINSTIVGNVATGSGISNGGGIYLFSTDPTLIMNTIIAGNQADSGQQIAGDFTGTANIIQESIAGLLDAELKDNGGPTKTHALLSDSAAINAGDNIAATNAGLTTDQRGTGFSRIVSGIIDIGAFESPVAVPIDLIVSTTSDVVDGNYSAGQLSLREAIALANTTSGADTISFDAALAGQTITLTDELLILDDLTITGLGADQLTISGDNNTRIFKIDDGFSVTKITVEIEGLTLTNGNSNESGTSTTGYGGAILNQGYLTVKNSTLRGNRARLGGGAIYSKYGSLTIENSFITENTGVIHGGGGVYVAGSGGTDLVVRESTFSFNTTGLRGGAIFISAGNSSILNSTFSVNTAVDSGGGVYNNSSGSMTIDASTFVKNVTSGNGGAISNSGELLVANSTISENSALDLGAGIYSSTTATFEIVNSTIVLNYTRSALSRGAAIYGSNSNSFSITNSIIAENSSGQSVQISGLYEDQNNIILDSIDGLIDPVLRDNGGETETHALLPGSAAINAGDNSFSTHAGLISDQRGAGFPRVFDETVDVGAVEFQTAYLLVDTTSDLNDGDYSAGNLSLREAIELANAFSAVDTISFSNALAGQTITLSDELLITDDVTIIGLGADQLTLDGNGNSRIFTIDDGSSATEIAVSISGLTLTNGSDDNGGAILNRENLTLQDSLLTGNTATLDGGGIYHADATLTISNTAFTLNHSANNGGALANSAEMHVQNSTLSGNSTLLLGGGIYSGSTATLEVLNSTIVLNEATSDVSMGGAIYSSATNPFEIKNSIIAGNTAAGSPQIAGGYNASFSIVQDDITGLIDPVLQDNGGSTQTHALLSDSAAIDAGDNSLAETAGLVTDQRGNGFPRIFNEAIDIGAVEFYESDFVVDTISDLDDGDYSAGNLSLREAIQLANAYSTADTILFDESLAGQTIYLTSELLITADLTIVGLGVDQLTLDAGNNSRVFHINDGDDTKTITVEIDGLTLANGSTLSTGGAILTHEDLIVRNSTLTGNTARLGGGAIYSTLAGLTIEHSLITGNASQFQGGGGVMYFRSGGTGFTVNESTFSHNTTDGAGAAVYFFEGDASVRNSTFDENTAEENGGAIQNNYSGFMTVDSSTFYKNRSNYNGGALANDNELFLVNSTLSENSADYLGGGIYTYRNTTLEIVNSTIVMNHATSYRSSGGGIYSTKPNVIHLANTIVAGNTDINNVQIDSGYTETASMITDSLTGLIDPVLRDNGGPTKTHALLTGSAALNAGDNTAASNAGLTTDQRGTGFTRILDDIVDIGAFEGYVNNFLVDTISDLDDGDYSVGNLSLREAIKLANAASTTDTIFFDASLAGQTITLGSELTITDALIMTGLGADQLTISGNNNTRIFNINNGQAGTFIDVEISGLTLTKGSARQGGAIYNYENISLTDTLITENSASNEGAAIYSGQGSVTMSGSRLSANIADRGAGIFAINSILTLDTSTFSGNTVTRDGAAIYNIFYIPYPELNPSTITECTFVENTAAGNGGGVYNSGGIINVSDSTFSEHQAVLGGGIYSKSNGHSGNISIINSTFSDNTEVESGGGIYADGIGLSVEGSHFTGNAAIGESTTGRGGGIYSINGPLTITASDFTSNTALIGGGVYSGTDSNLSVSDSTFNQNQARTGGGIYNNRSAMTIHGSSFTGNQALIDPENPSVSSEGGALFHSSQLATPQGENDAFISNSVFTDNYSGTRAAGIKLSYSFMTVTQSVFTGNSVQQSGGGIHNTLGYLTVQQSTFSGNTSDTNGAAINSTGTLIISESTIADNSAEYFGAGVYVSTAGTTTISNSTLSGNQSQSGGGAIYSNSSQPLTLINSTVTGNSSYNGGGVRTTNSISYFVNTIIAGNTATFDAQVSGSFTGSYNIIQDSIAGLLDPVLRDNGGPTKTHALLPGSVAIDVGDNAAATAADLITDQRGEGFSRIIGGTVDIGAFEVQAPFAQIDLRIVDSKTSTAANGEVSELPQNREWIDEWGGYWLEIWISSPLAISQGIGSVNLNLNYNTAVTTATAIEYGAAFTIGQAGTINDLTGVIENLSAGTSLTDAGDDQPVLFARIRFESTTADAVDLDFEGQTLNPQSPDILVDHSEILFSGTAVSEEVHGSAPETAIYANPFDLNDDDLVNYRDLIQFIRVFGAIPGLSHASHAWAADYNQNGRVDFPDLLAMVYNFGKSKDGAFPIDYPVNFPDAWNQLLTVESQLPPQENANSVTQATAENVLESAKEELSPQLNSEQQQILSDVDVQVVDLAAGTLGRAVPGTIYIDVNAAGYGWFVDATPTDNSEFSSSSELSLIALPDSDAAGHVDLWTVILHELGHLLGYEHADEGVMQESLSVGERHLADWNDDTDDFFIELTQGTELTDF</sequence>
<keyword evidence="7" id="KW-0472">Membrane</keyword>
<proteinExistence type="predicted"/>
<protein>
    <recommendedName>
        <fullName evidence="4">Probable pectate lyase C</fullName>
    </recommendedName>
</protein>
<dbReference type="Pfam" id="PF02415">
    <property type="entry name" value="Chlam_PMP"/>
    <property type="match status" value="6"/>
</dbReference>
<accession>A0ABX5YVZ5</accession>
<dbReference type="EMBL" id="CP042910">
    <property type="protein sequence ID" value="QEG19773.1"/>
    <property type="molecule type" value="Genomic_DNA"/>
</dbReference>
<comment type="subcellular location">
    <subcellularLocation>
        <location evidence="1">Cell envelope</location>
    </subcellularLocation>
    <subcellularLocation>
        <location evidence="2">Cell outer membrane</location>
    </subcellularLocation>
    <subcellularLocation>
        <location evidence="3">Secreted</location>
    </subcellularLocation>
</comment>
<dbReference type="InterPro" id="IPR036439">
    <property type="entry name" value="Dockerin_dom_sf"/>
</dbReference>
<gene>
    <name evidence="9" type="primary">pmp6</name>
    <name evidence="9" type="ORF">GmarT_56800</name>
</gene>
<evidence type="ECO:0000256" key="4">
    <source>
        <dbReference type="ARBA" id="ARBA00016512"/>
    </source>
</evidence>
<dbReference type="InterPro" id="IPR006626">
    <property type="entry name" value="PbH1"/>
</dbReference>
<dbReference type="PANTHER" id="PTHR11319:SF35">
    <property type="entry name" value="OUTER MEMBRANE PROTEIN PMPC-RELATED"/>
    <property type="match status" value="1"/>
</dbReference>
<dbReference type="SMART" id="SM00710">
    <property type="entry name" value="PbH1"/>
    <property type="match status" value="27"/>
</dbReference>
<name>A0ABX5YVZ5_9PLAN</name>
<dbReference type="PROSITE" id="PS00018">
    <property type="entry name" value="EF_HAND_1"/>
    <property type="match status" value="2"/>
</dbReference>
<organism evidence="9 10">
    <name type="scientific">Gimesia maris</name>
    <dbReference type="NCBI Taxonomy" id="122"/>
    <lineage>
        <taxon>Bacteria</taxon>
        <taxon>Pseudomonadati</taxon>
        <taxon>Planctomycetota</taxon>
        <taxon>Planctomycetia</taxon>
        <taxon>Planctomycetales</taxon>
        <taxon>Planctomycetaceae</taxon>
        <taxon>Gimesia</taxon>
    </lineage>
</organism>
<dbReference type="InterPro" id="IPR059226">
    <property type="entry name" value="Choice_anch_Q_dom"/>
</dbReference>
<dbReference type="SUPFAM" id="SSF55486">
    <property type="entry name" value="Metalloproteases ('zincins'), catalytic domain"/>
    <property type="match status" value="1"/>
</dbReference>
<dbReference type="SUPFAM" id="SSF63446">
    <property type="entry name" value="Type I dockerin domain"/>
    <property type="match status" value="1"/>
</dbReference>
<evidence type="ECO:0000256" key="1">
    <source>
        <dbReference type="ARBA" id="ARBA00004196"/>
    </source>
</evidence>
<dbReference type="PANTHER" id="PTHR11319">
    <property type="entry name" value="G PROTEIN-COUPLED RECEPTOR-RELATED"/>
    <property type="match status" value="1"/>
</dbReference>
<evidence type="ECO:0000256" key="8">
    <source>
        <dbReference type="ARBA" id="ARBA00023237"/>
    </source>
</evidence>
<dbReference type="InterPro" id="IPR003368">
    <property type="entry name" value="POMP_repeat"/>
</dbReference>
<dbReference type="Gene3D" id="1.10.1330.10">
    <property type="entry name" value="Dockerin domain"/>
    <property type="match status" value="1"/>
</dbReference>
<evidence type="ECO:0000256" key="3">
    <source>
        <dbReference type="ARBA" id="ARBA00004613"/>
    </source>
</evidence>
<evidence type="ECO:0000256" key="6">
    <source>
        <dbReference type="ARBA" id="ARBA00022729"/>
    </source>
</evidence>
<evidence type="ECO:0000256" key="7">
    <source>
        <dbReference type="ARBA" id="ARBA00023136"/>
    </source>
</evidence>
<dbReference type="SUPFAM" id="SSF51126">
    <property type="entry name" value="Pectin lyase-like"/>
    <property type="match status" value="6"/>
</dbReference>
<keyword evidence="5" id="KW-0964">Secreted</keyword>
<dbReference type="NCBIfam" id="NF041518">
    <property type="entry name" value="choice_anch_Q"/>
    <property type="match status" value="5"/>
</dbReference>
<dbReference type="Gene3D" id="2.160.20.10">
    <property type="entry name" value="Single-stranded right-handed beta-helix, Pectin lyase-like"/>
    <property type="match status" value="5"/>
</dbReference>
<dbReference type="InterPro" id="IPR012334">
    <property type="entry name" value="Pectin_lyas_fold"/>
</dbReference>